<protein>
    <recommendedName>
        <fullName evidence="2">histidine kinase</fullName>
        <ecNumber evidence="2">2.7.13.3</ecNumber>
    </recommendedName>
</protein>
<dbReference type="Gene3D" id="1.10.287.130">
    <property type="match status" value="1"/>
</dbReference>
<dbReference type="SMART" id="SM00387">
    <property type="entry name" value="HATPase_c"/>
    <property type="match status" value="1"/>
</dbReference>
<keyword evidence="6" id="KW-0812">Transmembrane</keyword>
<dbReference type="SMART" id="SM00388">
    <property type="entry name" value="HisKA"/>
    <property type="match status" value="1"/>
</dbReference>
<feature type="modified residue" description="4-aspartylphosphate" evidence="5">
    <location>
        <position position="665"/>
    </location>
</feature>
<dbReference type="Gene3D" id="3.30.565.10">
    <property type="entry name" value="Histidine kinase-like ATPase, C-terminal domain"/>
    <property type="match status" value="1"/>
</dbReference>
<dbReference type="Pfam" id="PF02518">
    <property type="entry name" value="HATPase_c"/>
    <property type="match status" value="1"/>
</dbReference>
<dbReference type="PROSITE" id="PS50110">
    <property type="entry name" value="RESPONSE_REGULATORY"/>
    <property type="match status" value="2"/>
</dbReference>
<dbReference type="InterPro" id="IPR011006">
    <property type="entry name" value="CheY-like_superfamily"/>
</dbReference>
<proteinExistence type="predicted"/>
<dbReference type="CDD" id="cd00156">
    <property type="entry name" value="REC"/>
    <property type="match status" value="1"/>
</dbReference>
<feature type="domain" description="Response regulatory" evidence="8">
    <location>
        <begin position="616"/>
        <end position="732"/>
    </location>
</feature>
<dbReference type="Pfam" id="PF00072">
    <property type="entry name" value="Response_reg"/>
    <property type="match status" value="2"/>
</dbReference>
<dbReference type="Proteomes" id="UP001606303">
    <property type="component" value="Unassembled WGS sequence"/>
</dbReference>
<keyword evidence="6" id="KW-0472">Membrane</keyword>
<evidence type="ECO:0000259" key="8">
    <source>
        <dbReference type="PROSITE" id="PS50110"/>
    </source>
</evidence>
<dbReference type="SMART" id="SM00448">
    <property type="entry name" value="REC"/>
    <property type="match status" value="2"/>
</dbReference>
<name>A0ABW7GTR1_9BURK</name>
<evidence type="ECO:0000256" key="3">
    <source>
        <dbReference type="ARBA" id="ARBA00022553"/>
    </source>
</evidence>
<keyword evidence="10" id="KW-1185">Reference proteome</keyword>
<dbReference type="PROSITE" id="PS50109">
    <property type="entry name" value="HIS_KIN"/>
    <property type="match status" value="1"/>
</dbReference>
<evidence type="ECO:0000256" key="5">
    <source>
        <dbReference type="PROSITE-ProRule" id="PRU00169"/>
    </source>
</evidence>
<organism evidence="9 10">
    <name type="scientific">Pelomonas baiyunensis</name>
    <dbReference type="NCBI Taxonomy" id="3299026"/>
    <lineage>
        <taxon>Bacteria</taxon>
        <taxon>Pseudomonadati</taxon>
        <taxon>Pseudomonadota</taxon>
        <taxon>Betaproteobacteria</taxon>
        <taxon>Burkholderiales</taxon>
        <taxon>Sphaerotilaceae</taxon>
        <taxon>Roseateles</taxon>
    </lineage>
</organism>
<evidence type="ECO:0000313" key="9">
    <source>
        <dbReference type="EMBL" id="MFG6465176.1"/>
    </source>
</evidence>
<dbReference type="InterPro" id="IPR001789">
    <property type="entry name" value="Sig_transdc_resp-reg_receiver"/>
</dbReference>
<feature type="modified residue" description="4-aspartylphosphate" evidence="5">
    <location>
        <position position="522"/>
    </location>
</feature>
<feature type="transmembrane region" description="Helical" evidence="6">
    <location>
        <begin position="93"/>
        <end position="112"/>
    </location>
</feature>
<dbReference type="PANTHER" id="PTHR45339:SF1">
    <property type="entry name" value="HYBRID SIGNAL TRANSDUCTION HISTIDINE KINASE J"/>
    <property type="match status" value="1"/>
</dbReference>
<comment type="catalytic activity">
    <reaction evidence="1">
        <text>ATP + protein L-histidine = ADP + protein N-phospho-L-histidine.</text>
        <dbReference type="EC" id="2.7.13.3"/>
    </reaction>
</comment>
<dbReference type="CDD" id="cd16922">
    <property type="entry name" value="HATPase_EvgS-ArcB-TorS-like"/>
    <property type="match status" value="1"/>
</dbReference>
<reference evidence="9 10" key="1">
    <citation type="submission" date="2024-08" db="EMBL/GenBank/DDBJ databases">
        <authorList>
            <person name="Lu H."/>
        </authorList>
    </citation>
    <scope>NUCLEOTIDE SEQUENCE [LARGE SCALE GENOMIC DNA]</scope>
    <source>
        <strain evidence="9 10">BYS87W</strain>
    </source>
</reference>
<comment type="caution">
    <text evidence="9">The sequence shown here is derived from an EMBL/GenBank/DDBJ whole genome shotgun (WGS) entry which is preliminary data.</text>
</comment>
<keyword evidence="6" id="KW-1133">Transmembrane helix</keyword>
<dbReference type="Pfam" id="PF00512">
    <property type="entry name" value="HisKA"/>
    <property type="match status" value="1"/>
</dbReference>
<evidence type="ECO:0000256" key="6">
    <source>
        <dbReference type="SAM" id="Phobius"/>
    </source>
</evidence>
<dbReference type="InterPro" id="IPR036890">
    <property type="entry name" value="HATPase_C_sf"/>
</dbReference>
<dbReference type="EC" id="2.7.13.3" evidence="2"/>
<dbReference type="InterPro" id="IPR004358">
    <property type="entry name" value="Sig_transdc_His_kin-like_C"/>
</dbReference>
<keyword evidence="3 5" id="KW-0597">Phosphoprotein</keyword>
<dbReference type="SUPFAM" id="SSF52172">
    <property type="entry name" value="CheY-like"/>
    <property type="match status" value="2"/>
</dbReference>
<dbReference type="Gene3D" id="3.40.50.2300">
    <property type="match status" value="2"/>
</dbReference>
<evidence type="ECO:0000256" key="4">
    <source>
        <dbReference type="ARBA" id="ARBA00023012"/>
    </source>
</evidence>
<feature type="transmembrane region" description="Helical" evidence="6">
    <location>
        <begin position="144"/>
        <end position="161"/>
    </location>
</feature>
<evidence type="ECO:0000259" key="7">
    <source>
        <dbReference type="PROSITE" id="PS50109"/>
    </source>
</evidence>
<keyword evidence="4" id="KW-0902">Two-component regulatory system</keyword>
<accession>A0ABW7GTR1</accession>
<dbReference type="CDD" id="cd00082">
    <property type="entry name" value="HisKA"/>
    <property type="match status" value="1"/>
</dbReference>
<feature type="transmembrane region" description="Helical" evidence="6">
    <location>
        <begin position="167"/>
        <end position="189"/>
    </location>
</feature>
<feature type="transmembrane region" description="Helical" evidence="6">
    <location>
        <begin position="52"/>
        <end position="73"/>
    </location>
</feature>
<dbReference type="RefSeq" id="WP_394380233.1">
    <property type="nucleotide sequence ID" value="NZ_JBIGIB010000001.1"/>
</dbReference>
<feature type="transmembrane region" description="Helical" evidence="6">
    <location>
        <begin position="28"/>
        <end position="46"/>
    </location>
</feature>
<evidence type="ECO:0000256" key="2">
    <source>
        <dbReference type="ARBA" id="ARBA00012438"/>
    </source>
</evidence>
<gene>
    <name evidence="9" type="ORF">ACG01O_01000</name>
</gene>
<evidence type="ECO:0000256" key="1">
    <source>
        <dbReference type="ARBA" id="ARBA00000085"/>
    </source>
</evidence>
<dbReference type="InterPro" id="IPR003661">
    <property type="entry name" value="HisK_dim/P_dom"/>
</dbReference>
<dbReference type="InterPro" id="IPR003594">
    <property type="entry name" value="HATPase_dom"/>
</dbReference>
<dbReference type="InterPro" id="IPR036097">
    <property type="entry name" value="HisK_dim/P_sf"/>
</dbReference>
<dbReference type="PANTHER" id="PTHR45339">
    <property type="entry name" value="HYBRID SIGNAL TRANSDUCTION HISTIDINE KINASE J"/>
    <property type="match status" value="1"/>
</dbReference>
<dbReference type="CDD" id="cd17546">
    <property type="entry name" value="REC_hyHK_CKI1_RcsC-like"/>
    <property type="match status" value="1"/>
</dbReference>
<dbReference type="EMBL" id="JBIGIB010000001">
    <property type="protein sequence ID" value="MFG6465176.1"/>
    <property type="molecule type" value="Genomic_DNA"/>
</dbReference>
<dbReference type="InterPro" id="IPR005467">
    <property type="entry name" value="His_kinase_dom"/>
</dbReference>
<dbReference type="SUPFAM" id="SSF55874">
    <property type="entry name" value="ATPase domain of HSP90 chaperone/DNA topoisomerase II/histidine kinase"/>
    <property type="match status" value="1"/>
</dbReference>
<feature type="domain" description="Response regulatory" evidence="8">
    <location>
        <begin position="473"/>
        <end position="583"/>
    </location>
</feature>
<dbReference type="PRINTS" id="PR00344">
    <property type="entry name" value="BCTRLSENSOR"/>
</dbReference>
<evidence type="ECO:0000313" key="10">
    <source>
        <dbReference type="Proteomes" id="UP001606303"/>
    </source>
</evidence>
<feature type="domain" description="Histidine kinase" evidence="7">
    <location>
        <begin position="234"/>
        <end position="451"/>
    </location>
</feature>
<dbReference type="SUPFAM" id="SSF47384">
    <property type="entry name" value="Homodimeric domain of signal transducing histidine kinase"/>
    <property type="match status" value="1"/>
</dbReference>
<sequence>MANFSMDEADLRHLDEVRLDILSRNMRAGLLGGALGLVLLLVGLQATGPLDVTVYTAWASSVLALIGVFYFALWPRMARWREAGAIRVWDQSLLAFGVVLGLAWGASGWLFFTPGLPRMAVLMVLQVGMMISVGPAAAVRVAHAYAFLVPFSALLMLRALLEDDVLSRVFAATLLLVQVCMLTYAHNFARALVASIRMRFENQRLNEALTEQRVRERTAVLEAASAHKSAFLATVSHEIRTPMNAIIGMSGLLLDTPLNPEQRDYAATIRDSGETLLTIINDILDFSKIEAGRMDIEVHPFDLRECVESALDLVAPRAAEKRLDLAFEPQGELPDALLGDVTRLRQVLLNLLSNAVKFTAQGEVVVELHRADGQLHFIVRDTGIGLSEEGLSRLFQSFSQADSSTTRKYGGTGLGLAISKRLVELMGGRMWAHSAGPGQGSQFHFQLPERVSAQAPAPRRDLIGAQPALKGKRMLVVDDNATNRRILALQAGKWGMVVRDTDSPLEALQLALSEPFDLAVLDMHMPEMDGATLAGRLRDLKPSLPRVLFTSLGRRDVPPGLFGAVMMKPLRQSQLFDTLVTVLHRDDAVVARLPPAPAAATAPRLDPGLAARHPLRILLAEDNAVNQKLALRLLAQMGYRADVAADGVEAVESAQRQPYDLVLMDVQMPELDGLQATRLLTERLGAQRPRIVAMTANAMKGDREACLEAGMDDYLTKPIRVEALVAALQATPPRRAAA</sequence>